<dbReference type="Pfam" id="PF07730">
    <property type="entry name" value="HisKA_3"/>
    <property type="match status" value="1"/>
</dbReference>
<dbReference type="SMART" id="SM00028">
    <property type="entry name" value="TPR"/>
    <property type="match status" value="4"/>
</dbReference>
<feature type="repeat" description="TPR" evidence="11">
    <location>
        <begin position="319"/>
        <end position="352"/>
    </location>
</feature>
<dbReference type="InterPro" id="IPR050482">
    <property type="entry name" value="Sensor_HK_TwoCompSys"/>
</dbReference>
<evidence type="ECO:0000256" key="5">
    <source>
        <dbReference type="ARBA" id="ARBA00022737"/>
    </source>
</evidence>
<dbReference type="PANTHER" id="PTHR24421:SF37">
    <property type="entry name" value="SENSOR HISTIDINE KINASE NARS"/>
    <property type="match status" value="1"/>
</dbReference>
<keyword evidence="2" id="KW-1003">Cell membrane</keyword>
<keyword evidence="9" id="KW-0902">Two-component regulatory system</keyword>
<gene>
    <name evidence="15" type="ORF">B0I18_108109</name>
</gene>
<keyword evidence="4 13" id="KW-0812">Transmembrane</keyword>
<feature type="domain" description="Histidine kinase" evidence="14">
    <location>
        <begin position="593"/>
        <end position="678"/>
    </location>
</feature>
<evidence type="ECO:0000259" key="14">
    <source>
        <dbReference type="PROSITE" id="PS50109"/>
    </source>
</evidence>
<dbReference type="CDD" id="cd16917">
    <property type="entry name" value="HATPase_UhpB-NarQ-NarX-like"/>
    <property type="match status" value="1"/>
</dbReference>
<dbReference type="Pfam" id="PF07719">
    <property type="entry name" value="TPR_2"/>
    <property type="match status" value="1"/>
</dbReference>
<keyword evidence="5" id="KW-0677">Repeat</keyword>
<organism evidence="15 16">
    <name type="scientific">Taibaiella chishuiensis</name>
    <dbReference type="NCBI Taxonomy" id="1434707"/>
    <lineage>
        <taxon>Bacteria</taxon>
        <taxon>Pseudomonadati</taxon>
        <taxon>Bacteroidota</taxon>
        <taxon>Chitinophagia</taxon>
        <taxon>Chitinophagales</taxon>
        <taxon>Chitinophagaceae</taxon>
        <taxon>Taibaiella</taxon>
    </lineage>
</organism>
<dbReference type="GO" id="GO:0000155">
    <property type="term" value="F:phosphorelay sensor kinase activity"/>
    <property type="evidence" value="ECO:0007669"/>
    <property type="project" value="InterPro"/>
</dbReference>
<evidence type="ECO:0000256" key="7">
    <source>
        <dbReference type="ARBA" id="ARBA00022803"/>
    </source>
</evidence>
<protein>
    <submittedName>
        <fullName evidence="15">Tetratricopeptide repeat protein</fullName>
    </submittedName>
</protein>
<keyword evidence="3" id="KW-0808">Transferase</keyword>
<dbReference type="Gene3D" id="1.25.40.10">
    <property type="entry name" value="Tetratricopeptide repeat domain"/>
    <property type="match status" value="3"/>
</dbReference>
<dbReference type="PANTHER" id="PTHR24421">
    <property type="entry name" value="NITRATE/NITRITE SENSOR PROTEIN NARX-RELATED"/>
    <property type="match status" value="1"/>
</dbReference>
<keyword evidence="16" id="KW-1185">Reference proteome</keyword>
<evidence type="ECO:0000256" key="3">
    <source>
        <dbReference type="ARBA" id="ARBA00022679"/>
    </source>
</evidence>
<feature type="coiled-coil region" evidence="12">
    <location>
        <begin position="394"/>
        <end position="421"/>
    </location>
</feature>
<dbReference type="PROSITE" id="PS50109">
    <property type="entry name" value="HIS_KIN"/>
    <property type="match status" value="1"/>
</dbReference>
<dbReference type="Gene3D" id="3.30.565.10">
    <property type="entry name" value="Histidine kinase-like ATPase, C-terminal domain"/>
    <property type="match status" value="1"/>
</dbReference>
<keyword evidence="6" id="KW-0418">Kinase</keyword>
<name>A0A2P8CZI1_9BACT</name>
<keyword evidence="8 13" id="KW-1133">Transmembrane helix</keyword>
<feature type="repeat" description="TPR" evidence="11">
    <location>
        <begin position="239"/>
        <end position="272"/>
    </location>
</feature>
<comment type="caution">
    <text evidence="15">The sequence shown here is derived from an EMBL/GenBank/DDBJ whole genome shotgun (WGS) entry which is preliminary data.</text>
</comment>
<keyword evidence="7 11" id="KW-0802">TPR repeat</keyword>
<keyword evidence="10 13" id="KW-0472">Membrane</keyword>
<dbReference type="AlphaFoldDB" id="A0A2P8CZI1"/>
<dbReference type="InterPro" id="IPR036890">
    <property type="entry name" value="HATPase_C_sf"/>
</dbReference>
<keyword evidence="12" id="KW-0175">Coiled coil</keyword>
<feature type="repeat" description="TPR" evidence="11">
    <location>
        <begin position="199"/>
        <end position="232"/>
    </location>
</feature>
<evidence type="ECO:0000256" key="12">
    <source>
        <dbReference type="SAM" id="Coils"/>
    </source>
</evidence>
<dbReference type="InterPro" id="IPR019734">
    <property type="entry name" value="TPR_rpt"/>
</dbReference>
<dbReference type="InterPro" id="IPR005467">
    <property type="entry name" value="His_kinase_dom"/>
</dbReference>
<dbReference type="Proteomes" id="UP000240572">
    <property type="component" value="Unassembled WGS sequence"/>
</dbReference>
<accession>A0A2P8CZI1</accession>
<evidence type="ECO:0000256" key="11">
    <source>
        <dbReference type="PROSITE-ProRule" id="PRU00339"/>
    </source>
</evidence>
<dbReference type="Pfam" id="PF13181">
    <property type="entry name" value="TPR_8"/>
    <property type="match status" value="1"/>
</dbReference>
<dbReference type="GO" id="GO:0046983">
    <property type="term" value="F:protein dimerization activity"/>
    <property type="evidence" value="ECO:0007669"/>
    <property type="project" value="InterPro"/>
</dbReference>
<comment type="subcellular location">
    <subcellularLocation>
        <location evidence="1">Cell membrane</location>
        <topology evidence="1">Multi-pass membrane protein</topology>
    </subcellularLocation>
</comment>
<feature type="transmembrane region" description="Helical" evidence="13">
    <location>
        <begin position="436"/>
        <end position="458"/>
    </location>
</feature>
<evidence type="ECO:0000256" key="10">
    <source>
        <dbReference type="ARBA" id="ARBA00023136"/>
    </source>
</evidence>
<sequence length="678" mass="75617">MLPSKRKYCINCKPDPPLTLRYHFSFKLRQGLLPACLLLLVLLAGTPLQAQEQQVVRSVRWPAPAYTFLPSDTVPIMRVLRMGEQLRKLPPDSAFRLLNRCYEQSMAVGYNDGIAGSLIELGRIAVLKGSPGQGMQLYARALWYARNSYFFKHFTAACYSNMGGVSVFMGNYTQAARYFDSSLTEGIRARLPAARQHLVITYNNLGIVYLKLDQPDLAMKYIQEAETMARSHHFDKELRLTLGNKGGVYTALGNFEQAAATYREGLQLAEQSRDAEVIQALRNGMGILALRQEQPALAISYLKGIIEAPGVYDPFYGDILPRYHLGMAYYKLQHYDEAARFLNEALQKAASTGYFDGELTARKTLSAIYEAQGRPQEALQQYRLYEQQKDTLLNRDKIKDINELELKYRTAQKDRELLAKDRNILVAAALDRKKNLLIGISLSLAVLCIAALVVFRYFQAARSKRLQQLQELALLKATLAGEEAERIRLGQELHDGVGGYLSAIKINLSSLRMRMPALSGDTLFDRSLSLADEANDELRGIAHNLVPSSLVKKGLGKAVEEFCAYLGHKGSPVITVQETGTPVRLNPLSELAIYRVIQELMHNILKHAQATEACLSLSWQEALLLVTVEDNGTGMQQTGEAGIGLENARRRIAALQGRLELESSPGAGTSVYMEFVLQ</sequence>
<dbReference type="SUPFAM" id="SSF48452">
    <property type="entry name" value="TPR-like"/>
    <property type="match status" value="2"/>
</dbReference>
<evidence type="ECO:0000256" key="1">
    <source>
        <dbReference type="ARBA" id="ARBA00004651"/>
    </source>
</evidence>
<dbReference type="InterPro" id="IPR003594">
    <property type="entry name" value="HATPase_dom"/>
</dbReference>
<evidence type="ECO:0000256" key="9">
    <source>
        <dbReference type="ARBA" id="ARBA00023012"/>
    </source>
</evidence>
<dbReference type="InterPro" id="IPR013105">
    <property type="entry name" value="TPR_2"/>
</dbReference>
<evidence type="ECO:0000256" key="6">
    <source>
        <dbReference type="ARBA" id="ARBA00022777"/>
    </source>
</evidence>
<reference evidence="15 16" key="1">
    <citation type="submission" date="2018-03" db="EMBL/GenBank/DDBJ databases">
        <title>Genomic Encyclopedia of Type Strains, Phase III (KMG-III): the genomes of soil and plant-associated and newly described type strains.</title>
        <authorList>
            <person name="Whitman W."/>
        </authorList>
    </citation>
    <scope>NUCLEOTIDE SEQUENCE [LARGE SCALE GENOMIC DNA]</scope>
    <source>
        <strain evidence="15 16">CGMCC 1.12700</strain>
    </source>
</reference>
<evidence type="ECO:0000256" key="2">
    <source>
        <dbReference type="ARBA" id="ARBA00022475"/>
    </source>
</evidence>
<dbReference type="Pfam" id="PF02518">
    <property type="entry name" value="HATPase_c"/>
    <property type="match status" value="1"/>
</dbReference>
<proteinExistence type="predicted"/>
<dbReference type="SUPFAM" id="SSF55874">
    <property type="entry name" value="ATPase domain of HSP90 chaperone/DNA topoisomerase II/histidine kinase"/>
    <property type="match status" value="1"/>
</dbReference>
<dbReference type="PROSITE" id="PS50005">
    <property type="entry name" value="TPR"/>
    <property type="match status" value="3"/>
</dbReference>
<dbReference type="GO" id="GO:0005886">
    <property type="term" value="C:plasma membrane"/>
    <property type="evidence" value="ECO:0007669"/>
    <property type="project" value="UniProtKB-SubCell"/>
</dbReference>
<dbReference type="EMBL" id="PYGD01000008">
    <property type="protein sequence ID" value="PSK90379.1"/>
    <property type="molecule type" value="Genomic_DNA"/>
</dbReference>
<dbReference type="SMART" id="SM00387">
    <property type="entry name" value="HATPase_c"/>
    <property type="match status" value="1"/>
</dbReference>
<dbReference type="Gene3D" id="1.20.5.1930">
    <property type="match status" value="1"/>
</dbReference>
<evidence type="ECO:0000256" key="13">
    <source>
        <dbReference type="SAM" id="Phobius"/>
    </source>
</evidence>
<evidence type="ECO:0000256" key="4">
    <source>
        <dbReference type="ARBA" id="ARBA00022692"/>
    </source>
</evidence>
<evidence type="ECO:0000313" key="15">
    <source>
        <dbReference type="EMBL" id="PSK90379.1"/>
    </source>
</evidence>
<dbReference type="InterPro" id="IPR011990">
    <property type="entry name" value="TPR-like_helical_dom_sf"/>
</dbReference>
<evidence type="ECO:0000313" key="16">
    <source>
        <dbReference type="Proteomes" id="UP000240572"/>
    </source>
</evidence>
<dbReference type="OrthoDB" id="9778366at2"/>
<evidence type="ECO:0000256" key="8">
    <source>
        <dbReference type="ARBA" id="ARBA00022989"/>
    </source>
</evidence>
<dbReference type="Pfam" id="PF13176">
    <property type="entry name" value="TPR_7"/>
    <property type="match status" value="1"/>
</dbReference>
<dbReference type="InterPro" id="IPR011712">
    <property type="entry name" value="Sig_transdc_His_kin_sub3_dim/P"/>
</dbReference>